<organism evidence="2 3">
    <name type="scientific">Dreissena polymorpha</name>
    <name type="common">Zebra mussel</name>
    <name type="synonym">Mytilus polymorpha</name>
    <dbReference type="NCBI Taxonomy" id="45954"/>
    <lineage>
        <taxon>Eukaryota</taxon>
        <taxon>Metazoa</taxon>
        <taxon>Spiralia</taxon>
        <taxon>Lophotrochozoa</taxon>
        <taxon>Mollusca</taxon>
        <taxon>Bivalvia</taxon>
        <taxon>Autobranchia</taxon>
        <taxon>Heteroconchia</taxon>
        <taxon>Euheterodonta</taxon>
        <taxon>Imparidentia</taxon>
        <taxon>Neoheterodontei</taxon>
        <taxon>Myida</taxon>
        <taxon>Dreissenoidea</taxon>
        <taxon>Dreissenidae</taxon>
        <taxon>Dreissena</taxon>
    </lineage>
</organism>
<name>A0A9D4HDR7_DREPO</name>
<keyword evidence="1" id="KW-1133">Transmembrane helix</keyword>
<keyword evidence="1" id="KW-0472">Membrane</keyword>
<dbReference type="AlphaFoldDB" id="A0A9D4HDR7"/>
<comment type="caution">
    <text evidence="2">The sequence shown here is derived from an EMBL/GenBank/DDBJ whole genome shotgun (WGS) entry which is preliminary data.</text>
</comment>
<dbReference type="EMBL" id="JAIWYP010000013">
    <property type="protein sequence ID" value="KAH3715805.1"/>
    <property type="molecule type" value="Genomic_DNA"/>
</dbReference>
<protein>
    <submittedName>
        <fullName evidence="2">Uncharacterized protein</fullName>
    </submittedName>
</protein>
<proteinExistence type="predicted"/>
<feature type="transmembrane region" description="Helical" evidence="1">
    <location>
        <begin position="139"/>
        <end position="157"/>
    </location>
</feature>
<evidence type="ECO:0000313" key="3">
    <source>
        <dbReference type="Proteomes" id="UP000828390"/>
    </source>
</evidence>
<reference evidence="2" key="2">
    <citation type="submission" date="2020-11" db="EMBL/GenBank/DDBJ databases">
        <authorList>
            <person name="McCartney M.A."/>
            <person name="Auch B."/>
            <person name="Kono T."/>
            <person name="Mallez S."/>
            <person name="Becker A."/>
            <person name="Gohl D.M."/>
            <person name="Silverstein K.A.T."/>
            <person name="Koren S."/>
            <person name="Bechman K.B."/>
            <person name="Herman A."/>
            <person name="Abrahante J.E."/>
            <person name="Garbe J."/>
        </authorList>
    </citation>
    <scope>NUCLEOTIDE SEQUENCE</scope>
    <source>
        <strain evidence="2">Duluth1</strain>
        <tissue evidence="2">Whole animal</tissue>
    </source>
</reference>
<sequence length="168" mass="19201">MALAKGLEDVWAIVRYRENIGSRWVDDDLNASGYNLSAGVDDLNADGDNLNAGDLGSHNTSDMSRLREKARFRRNRKRIHQNRHVNLPRKTPPPRLYLCHGRFNDVTVSPISVRKINAISGSGSGLVQAIRQLIRLSSWVNAWFFLRLATICGWYTVEGIWSRRQRRN</sequence>
<gene>
    <name evidence="2" type="ORF">DPMN_058518</name>
</gene>
<accession>A0A9D4HDR7</accession>
<keyword evidence="1" id="KW-0812">Transmembrane</keyword>
<keyword evidence="3" id="KW-1185">Reference proteome</keyword>
<evidence type="ECO:0000256" key="1">
    <source>
        <dbReference type="SAM" id="Phobius"/>
    </source>
</evidence>
<reference evidence="2" key="1">
    <citation type="journal article" date="2019" name="bioRxiv">
        <title>The Genome of the Zebra Mussel, Dreissena polymorpha: A Resource for Invasive Species Research.</title>
        <authorList>
            <person name="McCartney M.A."/>
            <person name="Auch B."/>
            <person name="Kono T."/>
            <person name="Mallez S."/>
            <person name="Zhang Y."/>
            <person name="Obille A."/>
            <person name="Becker A."/>
            <person name="Abrahante J.E."/>
            <person name="Garbe J."/>
            <person name="Badalamenti J.P."/>
            <person name="Herman A."/>
            <person name="Mangelson H."/>
            <person name="Liachko I."/>
            <person name="Sullivan S."/>
            <person name="Sone E.D."/>
            <person name="Koren S."/>
            <person name="Silverstein K.A.T."/>
            <person name="Beckman K.B."/>
            <person name="Gohl D.M."/>
        </authorList>
    </citation>
    <scope>NUCLEOTIDE SEQUENCE</scope>
    <source>
        <strain evidence="2">Duluth1</strain>
        <tissue evidence="2">Whole animal</tissue>
    </source>
</reference>
<evidence type="ECO:0000313" key="2">
    <source>
        <dbReference type="EMBL" id="KAH3715805.1"/>
    </source>
</evidence>
<dbReference type="Proteomes" id="UP000828390">
    <property type="component" value="Unassembled WGS sequence"/>
</dbReference>